<proteinExistence type="predicted"/>
<evidence type="ECO:0000256" key="1">
    <source>
        <dbReference type="ARBA" id="ARBA00004651"/>
    </source>
</evidence>
<dbReference type="Gene3D" id="3.40.50.720">
    <property type="entry name" value="NAD(P)-binding Rossmann-like Domain"/>
    <property type="match status" value="1"/>
</dbReference>
<dbReference type="PROSITE" id="PS51201">
    <property type="entry name" value="RCK_N"/>
    <property type="match status" value="1"/>
</dbReference>
<dbReference type="Pfam" id="PF02080">
    <property type="entry name" value="TrkA_C"/>
    <property type="match status" value="1"/>
</dbReference>
<protein>
    <submittedName>
        <fullName evidence="5">Potassium channel protein</fullName>
    </submittedName>
</protein>
<evidence type="ECO:0000313" key="5">
    <source>
        <dbReference type="EMBL" id="AUP78273.1"/>
    </source>
</evidence>
<feature type="transmembrane region" description="Helical" evidence="2">
    <location>
        <begin position="17"/>
        <end position="35"/>
    </location>
</feature>
<feature type="transmembrane region" description="Helical" evidence="2">
    <location>
        <begin position="71"/>
        <end position="91"/>
    </location>
</feature>
<evidence type="ECO:0000259" key="3">
    <source>
        <dbReference type="PROSITE" id="PS51201"/>
    </source>
</evidence>
<feature type="domain" description="RCK N-terminal" evidence="3">
    <location>
        <begin position="117"/>
        <end position="234"/>
    </location>
</feature>
<dbReference type="Pfam" id="PF02254">
    <property type="entry name" value="TrkA_N"/>
    <property type="match status" value="1"/>
</dbReference>
<reference evidence="5 6" key="1">
    <citation type="submission" date="2018-01" db="EMBL/GenBank/DDBJ databases">
        <title>Complete genome sequence of Flavivirga eckloniae ECD14 isolated from seaweed Ecklonia cava.</title>
        <authorList>
            <person name="Lee J.H."/>
            <person name="Baik K.S."/>
            <person name="Seong C.N."/>
        </authorList>
    </citation>
    <scope>NUCLEOTIDE SEQUENCE [LARGE SCALE GENOMIC DNA]</scope>
    <source>
        <strain evidence="5 6">ECD14</strain>
    </source>
</reference>
<organism evidence="5 6">
    <name type="scientific">Flavivirga eckloniae</name>
    <dbReference type="NCBI Taxonomy" id="1803846"/>
    <lineage>
        <taxon>Bacteria</taxon>
        <taxon>Pseudomonadati</taxon>
        <taxon>Bacteroidota</taxon>
        <taxon>Flavobacteriia</taxon>
        <taxon>Flavobacteriales</taxon>
        <taxon>Flavobacteriaceae</taxon>
        <taxon>Flavivirga</taxon>
    </lineage>
</organism>
<dbReference type="PANTHER" id="PTHR43833:SF9">
    <property type="entry name" value="POTASSIUM CHANNEL PROTEIN YUGO-RELATED"/>
    <property type="match status" value="1"/>
</dbReference>
<keyword evidence="6" id="KW-1185">Reference proteome</keyword>
<dbReference type="KEGG" id="fek:C1H87_05910"/>
<dbReference type="Gene3D" id="3.30.70.1450">
    <property type="entry name" value="Regulator of K+ conductance, C-terminal domain"/>
    <property type="match status" value="1"/>
</dbReference>
<dbReference type="SUPFAM" id="SSF81324">
    <property type="entry name" value="Voltage-gated potassium channels"/>
    <property type="match status" value="1"/>
</dbReference>
<evidence type="ECO:0000259" key="4">
    <source>
        <dbReference type="PROSITE" id="PS51202"/>
    </source>
</evidence>
<dbReference type="RefSeq" id="WP_102754929.1">
    <property type="nucleotide sequence ID" value="NZ_CP025791.1"/>
</dbReference>
<dbReference type="PROSITE" id="PS51202">
    <property type="entry name" value="RCK_C"/>
    <property type="match status" value="1"/>
</dbReference>
<accession>A0A2K9PMH6</accession>
<evidence type="ECO:0000256" key="2">
    <source>
        <dbReference type="SAM" id="Phobius"/>
    </source>
</evidence>
<name>A0A2K9PMH6_9FLAO</name>
<dbReference type="PANTHER" id="PTHR43833">
    <property type="entry name" value="POTASSIUM CHANNEL PROTEIN 2-RELATED-RELATED"/>
    <property type="match status" value="1"/>
</dbReference>
<dbReference type="OrthoDB" id="9781411at2"/>
<feature type="domain" description="RCK C-terminal" evidence="4">
    <location>
        <begin position="257"/>
        <end position="345"/>
    </location>
</feature>
<keyword evidence="5" id="KW-0406">Ion transport</keyword>
<keyword evidence="2" id="KW-1133">Transmembrane helix</keyword>
<dbReference type="InterPro" id="IPR036721">
    <property type="entry name" value="RCK_C_sf"/>
</dbReference>
<dbReference type="AlphaFoldDB" id="A0A2K9PMH6"/>
<dbReference type="InterPro" id="IPR003148">
    <property type="entry name" value="RCK_N"/>
</dbReference>
<keyword evidence="5" id="KW-0407">Ion channel</keyword>
<keyword evidence="5" id="KW-0813">Transport</keyword>
<sequence>MNPLIKNPLIKFFKTKIYTAVLLLVIIVSIGVTGYKVISGYSWVDALYMTVITMTTVGYGEVVPLDEQSKVFTIFLILGSVVIVGYALSIITEYILSKNNIDELIYKKMQKKIDSFKGHIVICGYGRNGKQAARKLSAYKKHFVVIEKDKEMEDRLQMDEVPYVIGNANEDETLMQAGVDRASCLISALPNDADNLFVVLSTRQLNKAINIISRASLETSYDKLKLAGANNVILPDKIGGDHMASLVVIPGLMEFVDNLSIVGKSNINIEEVAVEKLFTSNTKEARTIKDLDLRRKTGCTVIGYKDENDEYLVNPEAELELATNSKIIVLGRPEQIEALNSAYNID</sequence>
<dbReference type="GO" id="GO:0006813">
    <property type="term" value="P:potassium ion transport"/>
    <property type="evidence" value="ECO:0007669"/>
    <property type="project" value="InterPro"/>
</dbReference>
<dbReference type="GO" id="GO:0005886">
    <property type="term" value="C:plasma membrane"/>
    <property type="evidence" value="ECO:0007669"/>
    <property type="project" value="UniProtKB-SubCell"/>
</dbReference>
<dbReference type="GO" id="GO:0008324">
    <property type="term" value="F:monoatomic cation transmembrane transporter activity"/>
    <property type="evidence" value="ECO:0007669"/>
    <property type="project" value="InterPro"/>
</dbReference>
<dbReference type="SUPFAM" id="SSF116726">
    <property type="entry name" value="TrkA C-terminal domain-like"/>
    <property type="match status" value="1"/>
</dbReference>
<dbReference type="InterPro" id="IPR036291">
    <property type="entry name" value="NAD(P)-bd_dom_sf"/>
</dbReference>
<comment type="subcellular location">
    <subcellularLocation>
        <location evidence="1">Cell membrane</location>
        <topology evidence="1">Multi-pass membrane protein</topology>
    </subcellularLocation>
</comment>
<dbReference type="Pfam" id="PF07885">
    <property type="entry name" value="Ion_trans_2"/>
    <property type="match status" value="1"/>
</dbReference>
<dbReference type="InterPro" id="IPR013099">
    <property type="entry name" value="K_chnl_dom"/>
</dbReference>
<dbReference type="Gene3D" id="1.10.287.70">
    <property type="match status" value="1"/>
</dbReference>
<dbReference type="Proteomes" id="UP000235826">
    <property type="component" value="Chromosome"/>
</dbReference>
<dbReference type="InterPro" id="IPR050721">
    <property type="entry name" value="Trk_Ktr_HKT_K-transport"/>
</dbReference>
<gene>
    <name evidence="5" type="ORF">C1H87_05910</name>
</gene>
<dbReference type="SUPFAM" id="SSF51735">
    <property type="entry name" value="NAD(P)-binding Rossmann-fold domains"/>
    <property type="match status" value="1"/>
</dbReference>
<keyword evidence="2" id="KW-0812">Transmembrane</keyword>
<evidence type="ECO:0000313" key="6">
    <source>
        <dbReference type="Proteomes" id="UP000235826"/>
    </source>
</evidence>
<dbReference type="EMBL" id="CP025791">
    <property type="protein sequence ID" value="AUP78273.1"/>
    <property type="molecule type" value="Genomic_DNA"/>
</dbReference>
<keyword evidence="2" id="KW-0472">Membrane</keyword>
<dbReference type="InterPro" id="IPR006037">
    <property type="entry name" value="RCK_C"/>
</dbReference>